<reference evidence="2" key="2">
    <citation type="journal article" date="2015" name="Fish Shellfish Immunol.">
        <title>Early steps in the European eel (Anguilla anguilla)-Vibrio vulnificus interaction in the gills: Role of the RtxA13 toxin.</title>
        <authorList>
            <person name="Callol A."/>
            <person name="Pajuelo D."/>
            <person name="Ebbesson L."/>
            <person name="Teles M."/>
            <person name="MacKenzie S."/>
            <person name="Amaro C."/>
        </authorList>
    </citation>
    <scope>NUCLEOTIDE SEQUENCE</scope>
</reference>
<evidence type="ECO:0000256" key="1">
    <source>
        <dbReference type="SAM" id="MobiDB-lite"/>
    </source>
</evidence>
<name>A0A0E9WJS3_ANGAN</name>
<evidence type="ECO:0000313" key="2">
    <source>
        <dbReference type="EMBL" id="JAH90659.1"/>
    </source>
</evidence>
<dbReference type="AlphaFoldDB" id="A0A0E9WJS3"/>
<protein>
    <submittedName>
        <fullName evidence="2">Uncharacterized protein</fullName>
    </submittedName>
</protein>
<organism evidence="2">
    <name type="scientific">Anguilla anguilla</name>
    <name type="common">European freshwater eel</name>
    <name type="synonym">Muraena anguilla</name>
    <dbReference type="NCBI Taxonomy" id="7936"/>
    <lineage>
        <taxon>Eukaryota</taxon>
        <taxon>Metazoa</taxon>
        <taxon>Chordata</taxon>
        <taxon>Craniata</taxon>
        <taxon>Vertebrata</taxon>
        <taxon>Euteleostomi</taxon>
        <taxon>Actinopterygii</taxon>
        <taxon>Neopterygii</taxon>
        <taxon>Teleostei</taxon>
        <taxon>Anguilliformes</taxon>
        <taxon>Anguillidae</taxon>
        <taxon>Anguilla</taxon>
    </lineage>
</organism>
<reference evidence="2" key="1">
    <citation type="submission" date="2014-11" db="EMBL/GenBank/DDBJ databases">
        <authorList>
            <person name="Amaro Gonzalez C."/>
        </authorList>
    </citation>
    <scope>NUCLEOTIDE SEQUENCE</scope>
</reference>
<dbReference type="EMBL" id="GBXM01017918">
    <property type="protein sequence ID" value="JAH90659.1"/>
    <property type="molecule type" value="Transcribed_RNA"/>
</dbReference>
<feature type="region of interest" description="Disordered" evidence="1">
    <location>
        <begin position="14"/>
        <end position="44"/>
    </location>
</feature>
<accession>A0A0E9WJS3</accession>
<sequence>MVFRNNEKALTSLGWASRATNRPQTYPPYPHITNSAPHGRNHTF</sequence>
<proteinExistence type="predicted"/>